<dbReference type="PANTHER" id="PTHR35394:SF5">
    <property type="entry name" value="DUF3176 DOMAIN-CONTAINING PROTEIN"/>
    <property type="match status" value="1"/>
</dbReference>
<dbReference type="PANTHER" id="PTHR35394">
    <property type="entry name" value="DUF3176 DOMAIN-CONTAINING PROTEIN"/>
    <property type="match status" value="1"/>
</dbReference>
<proteinExistence type="predicted"/>
<evidence type="ECO:0000313" key="1">
    <source>
        <dbReference type="EMBL" id="KAK7941344.1"/>
    </source>
</evidence>
<dbReference type="GeneID" id="92083015"/>
<protein>
    <submittedName>
        <fullName evidence="1">Uncharacterized protein</fullName>
    </submittedName>
</protein>
<keyword evidence="2" id="KW-1185">Reference proteome</keyword>
<organism evidence="1 2">
    <name type="scientific">Apiospora aurea</name>
    <dbReference type="NCBI Taxonomy" id="335848"/>
    <lineage>
        <taxon>Eukaryota</taxon>
        <taxon>Fungi</taxon>
        <taxon>Dikarya</taxon>
        <taxon>Ascomycota</taxon>
        <taxon>Pezizomycotina</taxon>
        <taxon>Sordariomycetes</taxon>
        <taxon>Xylariomycetidae</taxon>
        <taxon>Amphisphaeriales</taxon>
        <taxon>Apiosporaceae</taxon>
        <taxon>Apiospora</taxon>
    </lineage>
</organism>
<name>A0ABR1PWQ9_9PEZI</name>
<dbReference type="EMBL" id="JAQQWE010000009">
    <property type="protein sequence ID" value="KAK7941344.1"/>
    <property type="molecule type" value="Genomic_DNA"/>
</dbReference>
<gene>
    <name evidence="1" type="ORF">PG986_013731</name>
</gene>
<dbReference type="RefSeq" id="XP_066694096.1">
    <property type="nucleotide sequence ID" value="XM_066849953.1"/>
</dbReference>
<accession>A0ABR1PWQ9</accession>
<evidence type="ECO:0000313" key="2">
    <source>
        <dbReference type="Proteomes" id="UP001391051"/>
    </source>
</evidence>
<sequence>MTTIGFVSQLTPAPYTALFSPPHTEFTPKAHCGTGNCTWASYETLAICNTCKNLSSSLAKKKHDPFGGYVLHNGLGLTHDEEGVAVLNMTTSFTRREGGFSMPRWGSVAFGNKGSQLLTVLVVGVSPGTVPEQPPGFSKLPGPAYTPAAAYECLLQVCVQEMRASWNNNTFREEVVSSWTNDTCNCPEQFIPLLFYHSIAQDRISV</sequence>
<reference evidence="1 2" key="1">
    <citation type="submission" date="2023-01" db="EMBL/GenBank/DDBJ databases">
        <title>Analysis of 21 Apiospora genomes using comparative genomics revels a genus with tremendous synthesis potential of carbohydrate active enzymes and secondary metabolites.</title>
        <authorList>
            <person name="Sorensen T."/>
        </authorList>
    </citation>
    <scope>NUCLEOTIDE SEQUENCE [LARGE SCALE GENOMIC DNA]</scope>
    <source>
        <strain evidence="1 2">CBS 24483</strain>
    </source>
</reference>
<dbReference type="Proteomes" id="UP001391051">
    <property type="component" value="Unassembled WGS sequence"/>
</dbReference>
<comment type="caution">
    <text evidence="1">The sequence shown here is derived from an EMBL/GenBank/DDBJ whole genome shotgun (WGS) entry which is preliminary data.</text>
</comment>